<evidence type="ECO:0000256" key="9">
    <source>
        <dbReference type="ARBA" id="ARBA00049893"/>
    </source>
</evidence>
<evidence type="ECO:0000256" key="10">
    <source>
        <dbReference type="RuleBase" id="RU361274"/>
    </source>
</evidence>
<keyword evidence="3" id="KW-0808">Transferase</keyword>
<evidence type="ECO:0000256" key="8">
    <source>
        <dbReference type="ARBA" id="ARBA00048968"/>
    </source>
</evidence>
<dbReference type="InterPro" id="IPR003730">
    <property type="entry name" value="Cu_polyphenol_OxRdtase"/>
</dbReference>
<evidence type="ECO:0000313" key="12">
    <source>
        <dbReference type="Proteomes" id="UP000246483"/>
    </source>
</evidence>
<dbReference type="OrthoDB" id="4279at2"/>
<keyword evidence="5" id="KW-0378">Hydrolase</keyword>
<dbReference type="PANTHER" id="PTHR30616:SF2">
    <property type="entry name" value="PURINE NUCLEOSIDE PHOSPHORYLASE LACC1"/>
    <property type="match status" value="1"/>
</dbReference>
<keyword evidence="6" id="KW-0862">Zinc</keyword>
<keyword evidence="4" id="KW-0479">Metal-binding</keyword>
<accession>A0A317RAT8</accession>
<comment type="catalytic activity">
    <reaction evidence="8">
        <text>adenosine + phosphate = alpha-D-ribose 1-phosphate + adenine</text>
        <dbReference type="Rhea" id="RHEA:27642"/>
        <dbReference type="ChEBI" id="CHEBI:16335"/>
        <dbReference type="ChEBI" id="CHEBI:16708"/>
        <dbReference type="ChEBI" id="CHEBI:43474"/>
        <dbReference type="ChEBI" id="CHEBI:57720"/>
        <dbReference type="EC" id="2.4.2.1"/>
    </reaction>
    <physiologicalReaction direction="left-to-right" evidence="8">
        <dbReference type="Rhea" id="RHEA:27643"/>
    </physiologicalReaction>
</comment>
<evidence type="ECO:0000256" key="3">
    <source>
        <dbReference type="ARBA" id="ARBA00022679"/>
    </source>
</evidence>
<dbReference type="Proteomes" id="UP000246483">
    <property type="component" value="Unassembled WGS sequence"/>
</dbReference>
<dbReference type="GO" id="GO:0005507">
    <property type="term" value="F:copper ion binding"/>
    <property type="evidence" value="ECO:0007669"/>
    <property type="project" value="TreeGrafter"/>
</dbReference>
<dbReference type="InterPro" id="IPR038371">
    <property type="entry name" value="Cu_polyphenol_OxRdtase_sf"/>
</dbReference>
<gene>
    <name evidence="11" type="ORF">DFR36_104116</name>
</gene>
<dbReference type="CDD" id="cd16833">
    <property type="entry name" value="YfiH"/>
    <property type="match status" value="1"/>
</dbReference>
<evidence type="ECO:0000256" key="1">
    <source>
        <dbReference type="ARBA" id="ARBA00000553"/>
    </source>
</evidence>
<comment type="catalytic activity">
    <reaction evidence="7">
        <text>adenosine + H2O + H(+) = inosine + NH4(+)</text>
        <dbReference type="Rhea" id="RHEA:24408"/>
        <dbReference type="ChEBI" id="CHEBI:15377"/>
        <dbReference type="ChEBI" id="CHEBI:15378"/>
        <dbReference type="ChEBI" id="CHEBI:16335"/>
        <dbReference type="ChEBI" id="CHEBI:17596"/>
        <dbReference type="ChEBI" id="CHEBI:28938"/>
        <dbReference type="EC" id="3.5.4.4"/>
    </reaction>
    <physiologicalReaction direction="left-to-right" evidence="7">
        <dbReference type="Rhea" id="RHEA:24409"/>
    </physiologicalReaction>
</comment>
<evidence type="ECO:0000256" key="4">
    <source>
        <dbReference type="ARBA" id="ARBA00022723"/>
    </source>
</evidence>
<comment type="similarity">
    <text evidence="2 10">Belongs to the purine nucleoside phosphorylase YfiH/LACC1 family.</text>
</comment>
<proteinExistence type="inferred from homology"/>
<comment type="catalytic activity">
    <reaction evidence="9">
        <text>S-methyl-5'-thioadenosine + phosphate = 5-(methylsulfanyl)-alpha-D-ribose 1-phosphate + adenine</text>
        <dbReference type="Rhea" id="RHEA:11852"/>
        <dbReference type="ChEBI" id="CHEBI:16708"/>
        <dbReference type="ChEBI" id="CHEBI:17509"/>
        <dbReference type="ChEBI" id="CHEBI:43474"/>
        <dbReference type="ChEBI" id="CHEBI:58533"/>
        <dbReference type="EC" id="2.4.2.28"/>
    </reaction>
    <physiologicalReaction direction="left-to-right" evidence="9">
        <dbReference type="Rhea" id="RHEA:11853"/>
    </physiologicalReaction>
</comment>
<keyword evidence="12" id="KW-1185">Reference proteome</keyword>
<evidence type="ECO:0000256" key="6">
    <source>
        <dbReference type="ARBA" id="ARBA00022833"/>
    </source>
</evidence>
<reference evidence="11 12" key="1">
    <citation type="submission" date="2018-05" db="EMBL/GenBank/DDBJ databases">
        <title>Genomic Encyclopedia of Type Strains, Phase IV (KMG-IV): sequencing the most valuable type-strain genomes for metagenomic binning, comparative biology and taxonomic classification.</title>
        <authorList>
            <person name="Goeker M."/>
        </authorList>
    </citation>
    <scope>NUCLEOTIDE SEQUENCE [LARGE SCALE GENOMIC DNA]</scope>
    <source>
        <strain evidence="11 12">DSM 26006</strain>
    </source>
</reference>
<sequence>MDRMDGDPTAWQNWLVPDWPAPPRVRALCTTRQGGVSAPPRDSLNLGAGVGDGPQAVAQNWDIVRRAMAAHSRGQAVRPLRMHQVHGVRLLDAVGAATPDGLCADASSTTEAAVACVALAADCLPVLFTDRAGTRVAAAHAGWRGLAAGVLEAALAPFRAAAGQGPLDVLAWLGPCIGPSAFEVGPEVRDAFCARAPEARACFRAAPGGKFLADLAGLARQRLHAQGVQAVHGNDGSAPWCTVGNPGRFFSHRRDTPAFGSTGRMAACVWLVP</sequence>
<protein>
    <recommendedName>
        <fullName evidence="10">Purine nucleoside phosphorylase</fullName>
    </recommendedName>
</protein>
<dbReference type="AlphaFoldDB" id="A0A317RAT8"/>
<dbReference type="Pfam" id="PF02578">
    <property type="entry name" value="Cu-oxidase_4"/>
    <property type="match status" value="1"/>
</dbReference>
<dbReference type="NCBIfam" id="TIGR00726">
    <property type="entry name" value="peptidoglycan editing factor PgeF"/>
    <property type="match status" value="1"/>
</dbReference>
<comment type="catalytic activity">
    <reaction evidence="1">
        <text>inosine + phosphate = alpha-D-ribose 1-phosphate + hypoxanthine</text>
        <dbReference type="Rhea" id="RHEA:27646"/>
        <dbReference type="ChEBI" id="CHEBI:17368"/>
        <dbReference type="ChEBI" id="CHEBI:17596"/>
        <dbReference type="ChEBI" id="CHEBI:43474"/>
        <dbReference type="ChEBI" id="CHEBI:57720"/>
        <dbReference type="EC" id="2.4.2.1"/>
    </reaction>
    <physiologicalReaction direction="left-to-right" evidence="1">
        <dbReference type="Rhea" id="RHEA:27647"/>
    </physiologicalReaction>
</comment>
<dbReference type="PANTHER" id="PTHR30616">
    <property type="entry name" value="UNCHARACTERIZED PROTEIN YFIH"/>
    <property type="match status" value="1"/>
</dbReference>
<name>A0A317RAT8_9BURK</name>
<dbReference type="GO" id="GO:0016787">
    <property type="term" value="F:hydrolase activity"/>
    <property type="evidence" value="ECO:0007669"/>
    <property type="project" value="UniProtKB-KW"/>
</dbReference>
<evidence type="ECO:0000256" key="2">
    <source>
        <dbReference type="ARBA" id="ARBA00007353"/>
    </source>
</evidence>
<organism evidence="11 12">
    <name type="scientific">Melaminivora alkalimesophila</name>
    <dbReference type="NCBI Taxonomy" id="1165852"/>
    <lineage>
        <taxon>Bacteria</taxon>
        <taxon>Pseudomonadati</taxon>
        <taxon>Pseudomonadota</taxon>
        <taxon>Betaproteobacteria</taxon>
        <taxon>Burkholderiales</taxon>
        <taxon>Comamonadaceae</taxon>
        <taxon>Melaminivora</taxon>
    </lineage>
</organism>
<dbReference type="EMBL" id="QGUB01000004">
    <property type="protein sequence ID" value="PWW46336.1"/>
    <property type="molecule type" value="Genomic_DNA"/>
</dbReference>
<dbReference type="GO" id="GO:0017061">
    <property type="term" value="F:S-methyl-5-thioadenosine phosphorylase activity"/>
    <property type="evidence" value="ECO:0007669"/>
    <property type="project" value="UniProtKB-EC"/>
</dbReference>
<dbReference type="InterPro" id="IPR011324">
    <property type="entry name" value="Cytotoxic_necrot_fac-like_cat"/>
</dbReference>
<evidence type="ECO:0000256" key="5">
    <source>
        <dbReference type="ARBA" id="ARBA00022801"/>
    </source>
</evidence>
<evidence type="ECO:0000256" key="7">
    <source>
        <dbReference type="ARBA" id="ARBA00047989"/>
    </source>
</evidence>
<evidence type="ECO:0000313" key="11">
    <source>
        <dbReference type="EMBL" id="PWW46336.1"/>
    </source>
</evidence>
<comment type="caution">
    <text evidence="11">The sequence shown here is derived from an EMBL/GenBank/DDBJ whole genome shotgun (WGS) entry which is preliminary data.</text>
</comment>
<dbReference type="SUPFAM" id="SSF64438">
    <property type="entry name" value="CNF1/YfiH-like putative cysteine hydrolases"/>
    <property type="match status" value="1"/>
</dbReference>
<dbReference type="Gene3D" id="3.60.140.10">
    <property type="entry name" value="CNF1/YfiH-like putative cysteine hydrolases"/>
    <property type="match status" value="1"/>
</dbReference>